<name>A0A1K2HA87_9NEIS</name>
<evidence type="ECO:0000313" key="4">
    <source>
        <dbReference type="Proteomes" id="UP000186513"/>
    </source>
</evidence>
<keyword evidence="3" id="KW-0808">Transferase</keyword>
<keyword evidence="4" id="KW-1185">Reference proteome</keyword>
<dbReference type="Proteomes" id="UP000186513">
    <property type="component" value="Unassembled WGS sequence"/>
</dbReference>
<dbReference type="GO" id="GO:0016779">
    <property type="term" value="F:nucleotidyltransferase activity"/>
    <property type="evidence" value="ECO:0007669"/>
    <property type="project" value="UniProtKB-ARBA"/>
</dbReference>
<protein>
    <submittedName>
        <fullName evidence="3">MobA-like NTP transferase domain-containing protein</fullName>
    </submittedName>
</protein>
<gene>
    <name evidence="3" type="ORF">SAMN02745887_00932</name>
</gene>
<evidence type="ECO:0000256" key="1">
    <source>
        <dbReference type="ARBA" id="ARBA00022842"/>
    </source>
</evidence>
<dbReference type="Pfam" id="PF12804">
    <property type="entry name" value="NTP_transf_3"/>
    <property type="match status" value="1"/>
</dbReference>
<reference evidence="3 4" key="1">
    <citation type="submission" date="2016-11" db="EMBL/GenBank/DDBJ databases">
        <authorList>
            <person name="Jaros S."/>
            <person name="Januszkiewicz K."/>
            <person name="Wedrychowicz H."/>
        </authorList>
    </citation>
    <scope>NUCLEOTIDE SEQUENCE [LARGE SCALE GENOMIC DNA]</scope>
    <source>
        <strain evidence="3 4">DSM 18899</strain>
    </source>
</reference>
<evidence type="ECO:0000259" key="2">
    <source>
        <dbReference type="Pfam" id="PF12804"/>
    </source>
</evidence>
<proteinExistence type="predicted"/>
<dbReference type="SUPFAM" id="SSF53448">
    <property type="entry name" value="Nucleotide-diphospho-sugar transferases"/>
    <property type="match status" value="1"/>
</dbReference>
<dbReference type="Gene3D" id="3.90.550.10">
    <property type="entry name" value="Spore Coat Polysaccharide Biosynthesis Protein SpsA, Chain A"/>
    <property type="match status" value="1"/>
</dbReference>
<dbReference type="RefSeq" id="WP_072427467.1">
    <property type="nucleotide sequence ID" value="NZ_FPKR01000003.1"/>
</dbReference>
<feature type="domain" description="MobA-like NTP transferase" evidence="2">
    <location>
        <begin position="19"/>
        <end position="161"/>
    </location>
</feature>
<organism evidence="3 4">
    <name type="scientific">Chitinimonas taiwanensis DSM 18899</name>
    <dbReference type="NCBI Taxonomy" id="1121279"/>
    <lineage>
        <taxon>Bacteria</taxon>
        <taxon>Pseudomonadati</taxon>
        <taxon>Pseudomonadota</taxon>
        <taxon>Betaproteobacteria</taxon>
        <taxon>Neisseriales</taxon>
        <taxon>Chitinibacteraceae</taxon>
        <taxon>Chitinimonas</taxon>
    </lineage>
</organism>
<accession>A0A1K2HA87</accession>
<dbReference type="EMBL" id="FPKR01000003">
    <property type="protein sequence ID" value="SFZ73651.1"/>
    <property type="molecule type" value="Genomic_DNA"/>
</dbReference>
<dbReference type="AlphaFoldDB" id="A0A1K2HA87"/>
<dbReference type="InterPro" id="IPR029044">
    <property type="entry name" value="Nucleotide-diphossugar_trans"/>
</dbReference>
<sequence length="195" mass="20931">MSLSVPWLPEVDALLLCASPRAQNGDKGLRAYAGEAVVMHTYARLLEQSCPVSKTYVSSNGQHERYRALGFLPLADNYADWPGALAAIEAALSVSEAECLLVLPCDMGELPLDAIAKLWRPLALSDAAYTYAVCEGSVLSGVCLLTHRLLPRLRRRLQAARVDLVDWLQEPGGVAVPFSDGAAFCPLGTTANSFA</sequence>
<dbReference type="STRING" id="1121279.SAMN02745887_00932"/>
<keyword evidence="1" id="KW-0460">Magnesium</keyword>
<dbReference type="InterPro" id="IPR025877">
    <property type="entry name" value="MobA-like_NTP_Trfase"/>
</dbReference>
<dbReference type="OrthoDB" id="9788394at2"/>
<evidence type="ECO:0000313" key="3">
    <source>
        <dbReference type="EMBL" id="SFZ73651.1"/>
    </source>
</evidence>